<dbReference type="GO" id="GO:0051015">
    <property type="term" value="F:actin filament binding"/>
    <property type="evidence" value="ECO:0007669"/>
    <property type="project" value="TreeGrafter"/>
</dbReference>
<dbReference type="OrthoDB" id="6108017at2759"/>
<dbReference type="PANTHER" id="PTHR13140">
    <property type="entry name" value="MYOSIN"/>
    <property type="match status" value="1"/>
</dbReference>
<dbReference type="InterPro" id="IPR000048">
    <property type="entry name" value="IQ_motif_EF-hand-BS"/>
</dbReference>
<proteinExistence type="inferred from homology"/>
<comment type="similarity">
    <text evidence="6">Belongs to the TRAFAC class myosin-kinesin ATPase superfamily. Myosin family.</text>
</comment>
<dbReference type="Pfam" id="PF00063">
    <property type="entry name" value="Myosin_head"/>
    <property type="match status" value="1"/>
</dbReference>
<keyword evidence="4" id="KW-0505">Motor protein</keyword>
<dbReference type="OMA" id="KKIVERX"/>
<dbReference type="AlphaFoldDB" id="K0T9A9"/>
<organism evidence="9 10">
    <name type="scientific">Thalassiosira oceanica</name>
    <name type="common">Marine diatom</name>
    <dbReference type="NCBI Taxonomy" id="159749"/>
    <lineage>
        <taxon>Eukaryota</taxon>
        <taxon>Sar</taxon>
        <taxon>Stramenopiles</taxon>
        <taxon>Ochrophyta</taxon>
        <taxon>Bacillariophyta</taxon>
        <taxon>Coscinodiscophyceae</taxon>
        <taxon>Thalassiosirophycidae</taxon>
        <taxon>Thalassiosirales</taxon>
        <taxon>Thalassiosiraceae</taxon>
        <taxon>Thalassiosira</taxon>
    </lineage>
</organism>
<evidence type="ECO:0000256" key="3">
    <source>
        <dbReference type="ARBA" id="ARBA00023123"/>
    </source>
</evidence>
<keyword evidence="3 6" id="KW-0518">Myosin</keyword>
<dbReference type="EMBL" id="AGNL01004335">
    <property type="protein sequence ID" value="EJK73639.1"/>
    <property type="molecule type" value="Genomic_DNA"/>
</dbReference>
<evidence type="ECO:0000256" key="4">
    <source>
        <dbReference type="ARBA" id="ARBA00023175"/>
    </source>
</evidence>
<evidence type="ECO:0000313" key="9">
    <source>
        <dbReference type="EMBL" id="EJK73639.1"/>
    </source>
</evidence>
<dbReference type="Gene3D" id="6.20.240.20">
    <property type="match status" value="1"/>
</dbReference>
<dbReference type="GO" id="GO:0016020">
    <property type="term" value="C:membrane"/>
    <property type="evidence" value="ECO:0007669"/>
    <property type="project" value="TreeGrafter"/>
</dbReference>
<keyword evidence="2" id="KW-0067">ATP-binding</keyword>
<dbReference type="InterPro" id="IPR027417">
    <property type="entry name" value="P-loop_NTPase"/>
</dbReference>
<feature type="compositionally biased region" description="Basic and acidic residues" evidence="7">
    <location>
        <begin position="900"/>
        <end position="926"/>
    </location>
</feature>
<protein>
    <recommendedName>
        <fullName evidence="8">Myosin motor domain-containing protein</fullName>
    </recommendedName>
</protein>
<dbReference type="Gene3D" id="3.40.850.10">
    <property type="entry name" value="Kinesin motor domain"/>
    <property type="match status" value="1"/>
</dbReference>
<dbReference type="Gene3D" id="1.10.287.1490">
    <property type="match status" value="1"/>
</dbReference>
<dbReference type="SMART" id="SM00015">
    <property type="entry name" value="IQ"/>
    <property type="match status" value="5"/>
</dbReference>
<dbReference type="SMART" id="SM00242">
    <property type="entry name" value="MYSc"/>
    <property type="match status" value="1"/>
</dbReference>
<accession>K0T9A9</accession>
<dbReference type="Pfam" id="PF00612">
    <property type="entry name" value="IQ"/>
    <property type="match status" value="3"/>
</dbReference>
<gene>
    <name evidence="9" type="ORF">THAOC_04725</name>
</gene>
<feature type="region of interest" description="Disordered" evidence="7">
    <location>
        <begin position="900"/>
        <end position="927"/>
    </location>
</feature>
<evidence type="ECO:0000256" key="1">
    <source>
        <dbReference type="ARBA" id="ARBA00022741"/>
    </source>
</evidence>
<name>K0T9A9_THAOC</name>
<dbReference type="GO" id="GO:0007015">
    <property type="term" value="P:actin filament organization"/>
    <property type="evidence" value="ECO:0007669"/>
    <property type="project" value="TreeGrafter"/>
</dbReference>
<dbReference type="PANTHER" id="PTHR13140:SF845">
    <property type="entry name" value="MYOSIN-LIKE PROTEIN"/>
    <property type="match status" value="1"/>
</dbReference>
<dbReference type="InterPro" id="IPR001609">
    <property type="entry name" value="Myosin_head_motor_dom-like"/>
</dbReference>
<dbReference type="SUPFAM" id="SSF52540">
    <property type="entry name" value="P-loop containing nucleoside triphosphate hydrolases"/>
    <property type="match status" value="1"/>
</dbReference>
<evidence type="ECO:0000256" key="6">
    <source>
        <dbReference type="PROSITE-ProRule" id="PRU00782"/>
    </source>
</evidence>
<comment type="caution">
    <text evidence="6">Lacks conserved residue(s) required for the propagation of feature annotation.</text>
</comment>
<feature type="non-terminal residue" evidence="9">
    <location>
        <position position="1"/>
    </location>
</feature>
<keyword evidence="10" id="KW-1185">Reference proteome</keyword>
<feature type="compositionally biased region" description="Acidic residues" evidence="7">
    <location>
        <begin position="976"/>
        <end position="985"/>
    </location>
</feature>
<dbReference type="CDD" id="cd00124">
    <property type="entry name" value="MYSc"/>
    <property type="match status" value="1"/>
</dbReference>
<comment type="caution">
    <text evidence="9">The sequence shown here is derived from an EMBL/GenBank/DDBJ whole genome shotgun (WGS) entry which is preliminary data.</text>
</comment>
<keyword evidence="1" id="KW-0547">Nucleotide-binding</keyword>
<feature type="region of interest" description="Disordered" evidence="7">
    <location>
        <begin position="151"/>
        <end position="172"/>
    </location>
</feature>
<dbReference type="InterPro" id="IPR036961">
    <property type="entry name" value="Kinesin_motor_dom_sf"/>
</dbReference>
<feature type="region of interest" description="Disordered" evidence="7">
    <location>
        <begin position="957"/>
        <end position="1005"/>
    </location>
</feature>
<evidence type="ECO:0000259" key="8">
    <source>
        <dbReference type="PROSITE" id="PS51456"/>
    </source>
</evidence>
<dbReference type="PROSITE" id="PS50096">
    <property type="entry name" value="IQ"/>
    <property type="match status" value="3"/>
</dbReference>
<evidence type="ECO:0000313" key="10">
    <source>
        <dbReference type="Proteomes" id="UP000266841"/>
    </source>
</evidence>
<evidence type="ECO:0000256" key="2">
    <source>
        <dbReference type="ARBA" id="ARBA00022840"/>
    </source>
</evidence>
<dbReference type="Gene3D" id="1.20.58.530">
    <property type="match status" value="1"/>
</dbReference>
<dbReference type="GO" id="GO:0016459">
    <property type="term" value="C:myosin complex"/>
    <property type="evidence" value="ECO:0007669"/>
    <property type="project" value="UniProtKB-KW"/>
</dbReference>
<dbReference type="GO" id="GO:0005737">
    <property type="term" value="C:cytoplasm"/>
    <property type="evidence" value="ECO:0007669"/>
    <property type="project" value="TreeGrafter"/>
</dbReference>
<dbReference type="GO" id="GO:0000146">
    <property type="term" value="F:microfilament motor activity"/>
    <property type="evidence" value="ECO:0007669"/>
    <property type="project" value="TreeGrafter"/>
</dbReference>
<evidence type="ECO:0000256" key="7">
    <source>
        <dbReference type="SAM" id="MobiDB-lite"/>
    </source>
</evidence>
<dbReference type="PROSITE" id="PS51456">
    <property type="entry name" value="MYOSIN_MOTOR"/>
    <property type="match status" value="1"/>
</dbReference>
<dbReference type="Gene3D" id="1.20.5.190">
    <property type="match status" value="2"/>
</dbReference>
<feature type="region of interest" description="Actin-binding" evidence="6">
    <location>
        <begin position="181"/>
        <end position="203"/>
    </location>
</feature>
<dbReference type="eggNOG" id="KOG0160">
    <property type="taxonomic scope" value="Eukaryota"/>
</dbReference>
<keyword evidence="5 6" id="KW-0009">Actin-binding</keyword>
<dbReference type="Proteomes" id="UP000266841">
    <property type="component" value="Unassembled WGS sequence"/>
</dbReference>
<sequence length="1005" mass="114676">DIFGFESFEVNSFEQLCINYCNEALQQQFNRFVLRNEQEEYDREGITWTFIDFPENQDVLDLIDLKQTGIINILHDKCRTPGGNDHTFALAMYETQVGEKLFAIQHYAGVVEYTVDGFIEKTRDELPKKCSDLLLSSSNGLVKKIAEILQPDDSPTTKGRRTPRGRASSRPTLGVQFSSQLQNLRQKIDETSPHYIRCLKPNGLLVPDHFDAALIADQLACAGVIEAVRVSRLGYPQRFSHNQFITRYRILGRRLKKKKNAKNYNPTKALVHSIAQRLLKGGDLKDDVGIQVGKSKVFLRREAYDKLEVMRRGRISTAAISIQKTVRAFLCRQQFDRMMRSSITIQSFIRRVLATKLVSEIRRRHNSTIIQRTFRKFSARRYLLSAVFMTRWCQTRYRGSLGRRRYNELNRQRKALCIQRHYRGHVASKYLKKCLGAALAIQCAWRTHVARMSLAAKKSAARDLKSIVEERDRLRQEANALRSELKQVKADASSQNVVMVNASVDTSAKDAEIESLRETLGKLAKEKKSVENELEQAKESVAALKSERESMTTDRDDLKQVTKMLQSEINSQEEEVKRLRKLNMELSVEESAKIVSTDTSQVVELKRELQLLKETHSALQREHEDAQATLERQKDYDQVKLENDRVKTDYDQVKTINGELEGRIVSLQQDNQQLQTQMPAPRAASSNSNSTSAQVERIVAPITIVSGTTVDLDNEDDFARLREENELLRQQLELLRVDQDVTVDDADEYDESVALGDAEEYDEYESVDQSSYSSGTEFIGDTPLPDSVMNQISEEIENVTEEVILRTRAESESKISKLESEIAELKSEIERNKRVAKYDLDDTIRVNRSLREDLEAALEEKHALEEEFLEKCEEFETLTDDVDRFAETFAVQHEELQQLESQNKRLQSENEGLKSADEEQKRRIGELETQLDSAKTASALDVGTEIKALWKEIGKIKTPTAASSGAVERQHSENSSDSEETDDELGDSHRGGLRSALAKMGTSRF</sequence>
<evidence type="ECO:0000256" key="5">
    <source>
        <dbReference type="ARBA" id="ARBA00023203"/>
    </source>
</evidence>
<feature type="domain" description="Myosin motor" evidence="8">
    <location>
        <begin position="1"/>
        <end position="312"/>
    </location>
</feature>
<feature type="region of interest" description="Disordered" evidence="7">
    <location>
        <begin position="672"/>
        <end position="693"/>
    </location>
</feature>
<reference evidence="9 10" key="1">
    <citation type="journal article" date="2012" name="Genome Biol.">
        <title>Genome and low-iron response of an oceanic diatom adapted to chronic iron limitation.</title>
        <authorList>
            <person name="Lommer M."/>
            <person name="Specht M."/>
            <person name="Roy A.S."/>
            <person name="Kraemer L."/>
            <person name="Andreson R."/>
            <person name="Gutowska M.A."/>
            <person name="Wolf J."/>
            <person name="Bergner S.V."/>
            <person name="Schilhabel M.B."/>
            <person name="Klostermeier U.C."/>
            <person name="Beiko R.G."/>
            <person name="Rosenstiel P."/>
            <person name="Hippler M."/>
            <person name="Laroche J."/>
        </authorList>
    </citation>
    <scope>NUCLEOTIDE SEQUENCE [LARGE SCALE GENOMIC DNA]</scope>
    <source>
        <strain evidence="9 10">CCMP1005</strain>
    </source>
</reference>
<dbReference type="GO" id="GO:0005524">
    <property type="term" value="F:ATP binding"/>
    <property type="evidence" value="ECO:0007669"/>
    <property type="project" value="UniProtKB-KW"/>
</dbReference>